<reference evidence="2" key="1">
    <citation type="submission" date="2023-03" db="EMBL/GenBank/DDBJ databases">
        <title>Massive genome expansion in bonnet fungi (Mycena s.s.) driven by repeated elements and novel gene families across ecological guilds.</title>
        <authorList>
            <consortium name="Lawrence Berkeley National Laboratory"/>
            <person name="Harder C.B."/>
            <person name="Miyauchi S."/>
            <person name="Viragh M."/>
            <person name="Kuo A."/>
            <person name="Thoen E."/>
            <person name="Andreopoulos B."/>
            <person name="Lu D."/>
            <person name="Skrede I."/>
            <person name="Drula E."/>
            <person name="Henrissat B."/>
            <person name="Morin E."/>
            <person name="Kohler A."/>
            <person name="Barry K."/>
            <person name="LaButti K."/>
            <person name="Morin E."/>
            <person name="Salamov A."/>
            <person name="Lipzen A."/>
            <person name="Mereny Z."/>
            <person name="Hegedus B."/>
            <person name="Baldrian P."/>
            <person name="Stursova M."/>
            <person name="Weitz H."/>
            <person name="Taylor A."/>
            <person name="Grigoriev I.V."/>
            <person name="Nagy L.G."/>
            <person name="Martin F."/>
            <person name="Kauserud H."/>
        </authorList>
    </citation>
    <scope>NUCLEOTIDE SEQUENCE</scope>
    <source>
        <strain evidence="2">9284</strain>
    </source>
</reference>
<gene>
    <name evidence="2" type="ORF">FB45DRAFT_905571</name>
</gene>
<evidence type="ECO:0008006" key="4">
    <source>
        <dbReference type="Google" id="ProtNLM"/>
    </source>
</evidence>
<dbReference type="AlphaFoldDB" id="A0AAD7C5V7"/>
<dbReference type="Gene3D" id="1.20.1280.50">
    <property type="match status" value="1"/>
</dbReference>
<evidence type="ECO:0000313" key="3">
    <source>
        <dbReference type="Proteomes" id="UP001221142"/>
    </source>
</evidence>
<dbReference type="InterPro" id="IPR036047">
    <property type="entry name" value="F-box-like_dom_sf"/>
</dbReference>
<dbReference type="Proteomes" id="UP001221142">
    <property type="component" value="Unassembled WGS sequence"/>
</dbReference>
<keyword evidence="3" id="KW-1185">Reference proteome</keyword>
<accession>A0AAD7C5V7</accession>
<sequence length="527" mass="59635">MTIPIPTPWTLLRCQQLAKSNEAPSSSEITFIRAVESETTARLTRLEDEILRLRHRLDELQAERDQLSAYHSQNLSILSPLRRLPPEVLAEIFSWSLPAIREMAGTTSDLKKSPWVLAQVNRRWREVSLSTPLLWSTVCVSYMGLDASGFPPPEMIQAQIDRVGQTLKIHFSASESCVPDEQHDMFELLSAHSARWEDLDIQLNAALFPRLAALRGRLPSLRRLWIQWDNADSDDEQTGVGSIKCFETASSLVDVGVKSESRFIPILLPAYQLTSYRLHGPWEMHERVLKLAPNLVEARVIIAFDSSEWPNAINSAIDLPHLRRLYTTHVEVLDHLRTPALSEIAFWLDHDQIHQEDPFDRLDAFFVRSSCTPQQLCLKGFPDASTTAEILKKYPSITSFVLIINSFDDEDVGQDVLVNAVDTHLTMLTLGNDPISPHLRSISFATTQSIPIDYPLFLKMLQSRRRNPYSALCSAAFLTREGPDPDPVTRVRLEALRDAGLGLCVESGQKTNMRMDLWTCECSWNAS</sequence>
<dbReference type="SUPFAM" id="SSF81383">
    <property type="entry name" value="F-box domain"/>
    <property type="match status" value="1"/>
</dbReference>
<keyword evidence="1" id="KW-0175">Coiled coil</keyword>
<evidence type="ECO:0000313" key="2">
    <source>
        <dbReference type="EMBL" id="KAJ7639426.1"/>
    </source>
</evidence>
<comment type="caution">
    <text evidence="2">The sequence shown here is derived from an EMBL/GenBank/DDBJ whole genome shotgun (WGS) entry which is preliminary data.</text>
</comment>
<protein>
    <recommendedName>
        <fullName evidence="4">F-box domain-containing protein</fullName>
    </recommendedName>
</protein>
<proteinExistence type="predicted"/>
<feature type="coiled-coil region" evidence="1">
    <location>
        <begin position="43"/>
        <end position="70"/>
    </location>
</feature>
<name>A0AAD7C5V7_9AGAR</name>
<organism evidence="2 3">
    <name type="scientific">Roridomyces roridus</name>
    <dbReference type="NCBI Taxonomy" id="1738132"/>
    <lineage>
        <taxon>Eukaryota</taxon>
        <taxon>Fungi</taxon>
        <taxon>Dikarya</taxon>
        <taxon>Basidiomycota</taxon>
        <taxon>Agaricomycotina</taxon>
        <taxon>Agaricomycetes</taxon>
        <taxon>Agaricomycetidae</taxon>
        <taxon>Agaricales</taxon>
        <taxon>Marasmiineae</taxon>
        <taxon>Mycenaceae</taxon>
        <taxon>Roridomyces</taxon>
    </lineage>
</organism>
<dbReference type="EMBL" id="JARKIF010000005">
    <property type="protein sequence ID" value="KAJ7639426.1"/>
    <property type="molecule type" value="Genomic_DNA"/>
</dbReference>
<evidence type="ECO:0000256" key="1">
    <source>
        <dbReference type="SAM" id="Coils"/>
    </source>
</evidence>